<dbReference type="InterPro" id="IPR013783">
    <property type="entry name" value="Ig-like_fold"/>
</dbReference>
<comment type="caution">
    <text evidence="2">The sequence shown here is derived from an EMBL/GenBank/DDBJ whole genome shotgun (WGS) entry which is preliminary data.</text>
</comment>
<dbReference type="Gene3D" id="2.60.40.10">
    <property type="entry name" value="Immunoglobulins"/>
    <property type="match status" value="1"/>
</dbReference>
<evidence type="ECO:0000313" key="3">
    <source>
        <dbReference type="Proteomes" id="UP000735302"/>
    </source>
</evidence>
<evidence type="ECO:0000259" key="1">
    <source>
        <dbReference type="PROSITE" id="PS50835"/>
    </source>
</evidence>
<organism evidence="2 3">
    <name type="scientific">Plakobranchus ocellatus</name>
    <dbReference type="NCBI Taxonomy" id="259542"/>
    <lineage>
        <taxon>Eukaryota</taxon>
        <taxon>Metazoa</taxon>
        <taxon>Spiralia</taxon>
        <taxon>Lophotrochozoa</taxon>
        <taxon>Mollusca</taxon>
        <taxon>Gastropoda</taxon>
        <taxon>Heterobranchia</taxon>
        <taxon>Euthyneura</taxon>
        <taxon>Panpulmonata</taxon>
        <taxon>Sacoglossa</taxon>
        <taxon>Placobranchoidea</taxon>
        <taxon>Plakobranchidae</taxon>
        <taxon>Plakobranchus</taxon>
    </lineage>
</organism>
<dbReference type="InterPro" id="IPR007110">
    <property type="entry name" value="Ig-like_dom"/>
</dbReference>
<reference evidence="2 3" key="1">
    <citation type="journal article" date="2021" name="Elife">
        <title>Chloroplast acquisition without the gene transfer in kleptoplastic sea slugs, Plakobranchus ocellatus.</title>
        <authorList>
            <person name="Maeda T."/>
            <person name="Takahashi S."/>
            <person name="Yoshida T."/>
            <person name="Shimamura S."/>
            <person name="Takaki Y."/>
            <person name="Nagai Y."/>
            <person name="Toyoda A."/>
            <person name="Suzuki Y."/>
            <person name="Arimoto A."/>
            <person name="Ishii H."/>
            <person name="Satoh N."/>
            <person name="Nishiyama T."/>
            <person name="Hasebe M."/>
            <person name="Maruyama T."/>
            <person name="Minagawa J."/>
            <person name="Obokata J."/>
            <person name="Shigenobu S."/>
        </authorList>
    </citation>
    <scope>NUCLEOTIDE SEQUENCE [LARGE SCALE GENOMIC DNA]</scope>
</reference>
<dbReference type="PANTHER" id="PTHR22576">
    <property type="entry name" value="MUCOSA ASSOCIATED LYMPHOID TISSUE LYMPHOMA TRANSLOCATION PROTEIN 1/PARACASPASE"/>
    <property type="match status" value="1"/>
</dbReference>
<protein>
    <submittedName>
        <fullName evidence="2">Mucosa-associated lymphoid tissue lymphoma translocation protein 1 homolog</fullName>
    </submittedName>
</protein>
<sequence>MDSENKNLIKLDAERFIKVRDHLNISISSEHGWRAIVAHLDGEYTLLTDAGDYRCAIFQRADISSVQEADISSVRFTDSSIVTVDEAPDVEIKKHPQSTPVNLGGDALLSCEVWGDKSVRYQWFRGQTALQDGPCIKDFKKTFFFPPNKWNNIRTGSKSNKLQLYNIDKNMLGCYLCQISSGRKVIETKGAALQISEYLQHSEHNYSATDKVALLIRCADYRCNQVLSAANKDVQTLANIFKSLNFKGYTTEDCILSDSICEVLEAQDPQLLCMILDVCRKPRHVLPDLLDIRSPVRSGKTIIIHGTSYGLSAYENETHGILVSHLKNYLSKPISVETVFQRFRNALHKDPKLLKNNTKKQIPEVITNLYEPERSFADPIDYVGYTQEYTLRQQFWEESHRVPDPIIKTVNFPDFSVKMRLDFEYEFSNKLKIFTTVLDPGRAEKCSTWVESIANYVAEKSKNQVAKNEGCYHFRNYVELPNIHRVESNIVICVMVMCINPKHVAKFNVDLGRPLCSVLELWRDQTQLNQSRQPVGVEDGCESISKDELHRTSLYATNN</sequence>
<dbReference type="InterPro" id="IPR033540">
    <property type="entry name" value="MALT1_IG-like_dom_sf"/>
</dbReference>
<dbReference type="SUPFAM" id="SSF52129">
    <property type="entry name" value="Caspase-like"/>
    <property type="match status" value="1"/>
</dbReference>
<keyword evidence="3" id="KW-1185">Reference proteome</keyword>
<accession>A0AAV4AZB1</accession>
<proteinExistence type="predicted"/>
<gene>
    <name evidence="2" type="ORF">PoB_003822900</name>
</gene>
<dbReference type="PANTHER" id="PTHR22576:SF37">
    <property type="entry name" value="MUCOSA-ASSOCIATED LYMPHOID TISSUE LYMPHOMA TRANSLOCATION PROTEIN 1"/>
    <property type="match status" value="1"/>
</dbReference>
<dbReference type="InterPro" id="IPR029030">
    <property type="entry name" value="Caspase-like_dom_sf"/>
</dbReference>
<dbReference type="Gene3D" id="2.60.40.3360">
    <property type="match status" value="1"/>
</dbReference>
<dbReference type="Gene3D" id="3.40.50.1460">
    <property type="match status" value="2"/>
</dbReference>
<dbReference type="AlphaFoldDB" id="A0AAV4AZB1"/>
<dbReference type="InterPro" id="IPR052039">
    <property type="entry name" value="Caspase-related_regulators"/>
</dbReference>
<dbReference type="InterPro" id="IPR036179">
    <property type="entry name" value="Ig-like_dom_sf"/>
</dbReference>
<name>A0AAV4AZB1_9GAST</name>
<dbReference type="EMBL" id="BLXT01004326">
    <property type="protein sequence ID" value="GFO11724.1"/>
    <property type="molecule type" value="Genomic_DNA"/>
</dbReference>
<dbReference type="SUPFAM" id="SSF48726">
    <property type="entry name" value="Immunoglobulin"/>
    <property type="match status" value="1"/>
</dbReference>
<dbReference type="InterPro" id="IPR003599">
    <property type="entry name" value="Ig_sub"/>
</dbReference>
<evidence type="ECO:0000313" key="2">
    <source>
        <dbReference type="EMBL" id="GFO11724.1"/>
    </source>
</evidence>
<dbReference type="SMART" id="SM00409">
    <property type="entry name" value="IG"/>
    <property type="match status" value="1"/>
</dbReference>
<dbReference type="PROSITE" id="PS50835">
    <property type="entry name" value="IG_LIKE"/>
    <property type="match status" value="1"/>
</dbReference>
<feature type="domain" description="Ig-like" evidence="1">
    <location>
        <begin position="88"/>
        <end position="187"/>
    </location>
</feature>
<dbReference type="Proteomes" id="UP000735302">
    <property type="component" value="Unassembled WGS sequence"/>
</dbReference>